<gene>
    <name evidence="1" type="ORF">PISMIDRAFT_670754</name>
</gene>
<keyword evidence="2" id="KW-1185">Reference proteome</keyword>
<reference evidence="2" key="2">
    <citation type="submission" date="2015-01" db="EMBL/GenBank/DDBJ databases">
        <title>Evolutionary Origins and Diversification of the Mycorrhizal Mutualists.</title>
        <authorList>
            <consortium name="DOE Joint Genome Institute"/>
            <consortium name="Mycorrhizal Genomics Consortium"/>
            <person name="Kohler A."/>
            <person name="Kuo A."/>
            <person name="Nagy L.G."/>
            <person name="Floudas D."/>
            <person name="Copeland A."/>
            <person name="Barry K.W."/>
            <person name="Cichocki N."/>
            <person name="Veneault-Fourrey C."/>
            <person name="LaButti K."/>
            <person name="Lindquist E.A."/>
            <person name="Lipzen A."/>
            <person name="Lundell T."/>
            <person name="Morin E."/>
            <person name="Murat C."/>
            <person name="Riley R."/>
            <person name="Ohm R."/>
            <person name="Sun H."/>
            <person name="Tunlid A."/>
            <person name="Henrissat B."/>
            <person name="Grigoriev I.V."/>
            <person name="Hibbett D.S."/>
            <person name="Martin F."/>
        </authorList>
    </citation>
    <scope>NUCLEOTIDE SEQUENCE [LARGE SCALE GENOMIC DNA]</scope>
    <source>
        <strain evidence="2">441</strain>
    </source>
</reference>
<evidence type="ECO:0000313" key="2">
    <source>
        <dbReference type="Proteomes" id="UP000054018"/>
    </source>
</evidence>
<proteinExistence type="predicted"/>
<dbReference type="HOGENOM" id="CLU_1982435_0_0_1"/>
<dbReference type="EMBL" id="KN833686">
    <property type="protein sequence ID" value="KIK30669.1"/>
    <property type="molecule type" value="Genomic_DNA"/>
</dbReference>
<dbReference type="Proteomes" id="UP000054018">
    <property type="component" value="Unassembled WGS sequence"/>
</dbReference>
<evidence type="ECO:0000313" key="1">
    <source>
        <dbReference type="EMBL" id="KIK30669.1"/>
    </source>
</evidence>
<protein>
    <submittedName>
        <fullName evidence="1">Uncharacterized protein</fullName>
    </submittedName>
</protein>
<reference evidence="1 2" key="1">
    <citation type="submission" date="2014-04" db="EMBL/GenBank/DDBJ databases">
        <authorList>
            <consortium name="DOE Joint Genome Institute"/>
            <person name="Kuo A."/>
            <person name="Kohler A."/>
            <person name="Costa M.D."/>
            <person name="Nagy L.G."/>
            <person name="Floudas D."/>
            <person name="Copeland A."/>
            <person name="Barry K.W."/>
            <person name="Cichocki N."/>
            <person name="Veneault-Fourrey C."/>
            <person name="LaButti K."/>
            <person name="Lindquist E.A."/>
            <person name="Lipzen A."/>
            <person name="Lundell T."/>
            <person name="Morin E."/>
            <person name="Murat C."/>
            <person name="Sun H."/>
            <person name="Tunlid A."/>
            <person name="Henrissat B."/>
            <person name="Grigoriev I.V."/>
            <person name="Hibbett D.S."/>
            <person name="Martin F."/>
            <person name="Nordberg H.P."/>
            <person name="Cantor M.N."/>
            <person name="Hua S.X."/>
        </authorList>
    </citation>
    <scope>NUCLEOTIDE SEQUENCE [LARGE SCALE GENOMIC DNA]</scope>
    <source>
        <strain evidence="1 2">441</strain>
    </source>
</reference>
<name>A0A0C9ZX64_9AGAM</name>
<organism evidence="1 2">
    <name type="scientific">Pisolithus microcarpus 441</name>
    <dbReference type="NCBI Taxonomy" id="765257"/>
    <lineage>
        <taxon>Eukaryota</taxon>
        <taxon>Fungi</taxon>
        <taxon>Dikarya</taxon>
        <taxon>Basidiomycota</taxon>
        <taxon>Agaricomycotina</taxon>
        <taxon>Agaricomycetes</taxon>
        <taxon>Agaricomycetidae</taxon>
        <taxon>Boletales</taxon>
        <taxon>Sclerodermatineae</taxon>
        <taxon>Pisolithaceae</taxon>
        <taxon>Pisolithus</taxon>
    </lineage>
</organism>
<sequence>MNYRASVTSIASQLSDTAETRSDSYLEDNSIRISLSMMTHSGPSPLSTYLCLFHRSSPVTDQLKYVGKSILAAARIEIGSPAMLRYRVSLISLSFNRHGTSPPKSSAEPNFVNSLRYLSIWCWCVR</sequence>
<accession>A0A0C9ZX64</accession>
<dbReference type="AlphaFoldDB" id="A0A0C9ZX64"/>